<dbReference type="EMBL" id="QXIW01000033">
    <property type="protein sequence ID" value="RIE11780.1"/>
    <property type="molecule type" value="Genomic_DNA"/>
</dbReference>
<dbReference type="AlphaFoldDB" id="A0A398DAY9"/>
<gene>
    <name evidence="1" type="ORF">SMC3_08305</name>
</gene>
<organism evidence="1 2">
    <name type="scientific">Candidatus Cryosericum hinesii</name>
    <dbReference type="NCBI Taxonomy" id="2290915"/>
    <lineage>
        <taxon>Bacteria</taxon>
        <taxon>Pseudomonadati</taxon>
        <taxon>Caldisericota/Cryosericota group</taxon>
        <taxon>Candidatus Cryosericota</taxon>
        <taxon>Candidatus Cryosericia</taxon>
        <taxon>Candidatus Cryosericales</taxon>
        <taxon>Candidatus Cryosericaceae</taxon>
        <taxon>Candidatus Cryosericum</taxon>
    </lineage>
</organism>
<evidence type="ECO:0000313" key="1">
    <source>
        <dbReference type="EMBL" id="RIE11780.1"/>
    </source>
</evidence>
<name>A0A398DAY9_9BACT</name>
<proteinExistence type="predicted"/>
<dbReference type="RefSeq" id="WP_119090043.1">
    <property type="nucleotide sequence ID" value="NZ_QXIW01000033.1"/>
</dbReference>
<evidence type="ECO:0000313" key="2">
    <source>
        <dbReference type="Proteomes" id="UP000266042"/>
    </source>
</evidence>
<dbReference type="Proteomes" id="UP000266042">
    <property type="component" value="Unassembled WGS sequence"/>
</dbReference>
<reference evidence="1 2" key="1">
    <citation type="submission" date="2018-09" db="EMBL/GenBank/DDBJ databases">
        <title>Discovery and Ecogenomic Context for Candidatus Cryosericales, a Global Caldiserica Order Active in Thawing Permafrost.</title>
        <authorList>
            <person name="Martinez M.A."/>
            <person name="Woodcroft B.J."/>
            <person name="Ignacio Espinoza J.C."/>
            <person name="Zayed A."/>
            <person name="Singleton C.M."/>
            <person name="Boyd J."/>
            <person name="Li Y.-F."/>
            <person name="Purvine S."/>
            <person name="Maughan H."/>
            <person name="Hodgkins S.B."/>
            <person name="Anderson D."/>
            <person name="Sederholm M."/>
            <person name="Temperton B."/>
            <person name="Saleska S.R."/>
            <person name="Tyson G.W."/>
            <person name="Rich V.I."/>
        </authorList>
    </citation>
    <scope>NUCLEOTIDE SEQUENCE [LARGE SCALE GENOMIC DNA]</scope>
    <source>
        <strain evidence="1 2">SMC3</strain>
    </source>
</reference>
<comment type="caution">
    <text evidence="1">The sequence shown here is derived from an EMBL/GenBank/DDBJ whole genome shotgun (WGS) entry which is preliminary data.</text>
</comment>
<sequence>MSNLEQQVPSLNACLSLLARGITMMTVFCWARDDDGNFLVVSMYGAKPDRHVTPLCDAPRSKELLQALLDFEPSRFDASCMALFNQPEKLASLLLEAPMADYGHMSLGLLLAIQEGRGMQMMTGPRAWSKEEGVALESAVRQSAAREGSAVYQSSKADEVAWVFRCIRENWHTWGDGAALMRLMKLDAAKERLTEAGIEEICSPPCIGDDF</sequence>
<protein>
    <submittedName>
        <fullName evidence="1">Uncharacterized protein</fullName>
    </submittedName>
</protein>
<accession>A0A398DAY9</accession>